<organism evidence="10 11">
    <name type="scientific">Candidatus Kutchimonas denitrificans</name>
    <dbReference type="NCBI Taxonomy" id="3056748"/>
    <lineage>
        <taxon>Bacteria</taxon>
        <taxon>Pseudomonadati</taxon>
        <taxon>Gemmatimonadota</taxon>
        <taxon>Gemmatimonadia</taxon>
        <taxon>Candidatus Palauibacterales</taxon>
        <taxon>Candidatus Palauibacteraceae</taxon>
        <taxon>Candidatus Kutchimonas</taxon>
    </lineage>
</organism>
<dbReference type="Pfam" id="PF00575">
    <property type="entry name" value="S1"/>
    <property type="match status" value="1"/>
</dbReference>
<dbReference type="InterPro" id="IPR040476">
    <property type="entry name" value="CSD2"/>
</dbReference>
<comment type="subcellular location">
    <subcellularLocation>
        <location evidence="2 8">Cytoplasm</location>
    </subcellularLocation>
</comment>
<dbReference type="Pfam" id="PF17876">
    <property type="entry name" value="CSD2"/>
    <property type="match status" value="1"/>
</dbReference>
<dbReference type="InterPro" id="IPR013223">
    <property type="entry name" value="RNase_B_OB_dom"/>
</dbReference>
<dbReference type="EMBL" id="JAACAK010000067">
    <property type="protein sequence ID" value="NIR75294.1"/>
    <property type="molecule type" value="Genomic_DNA"/>
</dbReference>
<evidence type="ECO:0000313" key="11">
    <source>
        <dbReference type="Proteomes" id="UP000702544"/>
    </source>
</evidence>
<dbReference type="SMART" id="SM00955">
    <property type="entry name" value="RNB"/>
    <property type="match status" value="1"/>
</dbReference>
<gene>
    <name evidence="8 10" type="primary">rnr</name>
    <name evidence="10" type="ORF">GWO12_09300</name>
</gene>
<feature type="domain" description="S1 motif" evidence="9">
    <location>
        <begin position="616"/>
        <end position="697"/>
    </location>
</feature>
<evidence type="ECO:0000256" key="7">
    <source>
        <dbReference type="ARBA" id="ARBA00022884"/>
    </source>
</evidence>
<keyword evidence="3 8" id="KW-0963">Cytoplasm</keyword>
<dbReference type="PANTHER" id="PTHR23355">
    <property type="entry name" value="RIBONUCLEASE"/>
    <property type="match status" value="1"/>
</dbReference>
<dbReference type="InterPro" id="IPR003029">
    <property type="entry name" value="S1_domain"/>
</dbReference>
<comment type="catalytic activity">
    <reaction evidence="1 8">
        <text>Exonucleolytic cleavage in the 3'- to 5'-direction to yield nucleoside 5'-phosphates.</text>
        <dbReference type="EC" id="3.1.13.1"/>
    </reaction>
</comment>
<dbReference type="InterPro" id="IPR001900">
    <property type="entry name" value="RNase_II/R"/>
</dbReference>
<dbReference type="GO" id="GO:0003723">
    <property type="term" value="F:RNA binding"/>
    <property type="evidence" value="ECO:0007669"/>
    <property type="project" value="UniProtKB-UniRule"/>
</dbReference>
<dbReference type="InterPro" id="IPR036388">
    <property type="entry name" value="WH-like_DNA-bd_sf"/>
</dbReference>
<dbReference type="InterPro" id="IPR012340">
    <property type="entry name" value="NA-bd_OB-fold"/>
</dbReference>
<dbReference type="PANTHER" id="PTHR23355:SF9">
    <property type="entry name" value="DIS3-LIKE EXONUCLEASE 2"/>
    <property type="match status" value="1"/>
</dbReference>
<dbReference type="GO" id="GO:0005829">
    <property type="term" value="C:cytosol"/>
    <property type="evidence" value="ECO:0007669"/>
    <property type="project" value="TreeGrafter"/>
</dbReference>
<evidence type="ECO:0000256" key="2">
    <source>
        <dbReference type="ARBA" id="ARBA00004496"/>
    </source>
</evidence>
<dbReference type="InterPro" id="IPR004476">
    <property type="entry name" value="RNase_II/RNase_R"/>
</dbReference>
<dbReference type="Pfam" id="PF08206">
    <property type="entry name" value="OB_RNB"/>
    <property type="match status" value="1"/>
</dbReference>
<dbReference type="Pfam" id="PF00773">
    <property type="entry name" value="RNB"/>
    <property type="match status" value="1"/>
</dbReference>
<dbReference type="Gene3D" id="2.40.50.140">
    <property type="entry name" value="Nucleic acid-binding proteins"/>
    <property type="match status" value="2"/>
</dbReference>
<evidence type="ECO:0000259" key="9">
    <source>
        <dbReference type="PROSITE" id="PS50126"/>
    </source>
</evidence>
<evidence type="ECO:0000256" key="6">
    <source>
        <dbReference type="ARBA" id="ARBA00022839"/>
    </source>
</evidence>
<dbReference type="PROSITE" id="PS01175">
    <property type="entry name" value="RIBONUCLEASE_II"/>
    <property type="match status" value="1"/>
</dbReference>
<dbReference type="Gene3D" id="1.10.10.10">
    <property type="entry name" value="Winged helix-like DNA-binding domain superfamily/Winged helix DNA-binding domain"/>
    <property type="match status" value="1"/>
</dbReference>
<dbReference type="SMART" id="SM00357">
    <property type="entry name" value="CSP"/>
    <property type="match status" value="1"/>
</dbReference>
<dbReference type="EC" id="3.1.13.1" evidence="8"/>
<evidence type="ECO:0000256" key="1">
    <source>
        <dbReference type="ARBA" id="ARBA00001849"/>
    </source>
</evidence>
<dbReference type="Proteomes" id="UP000702544">
    <property type="component" value="Unassembled WGS sequence"/>
</dbReference>
<evidence type="ECO:0000256" key="4">
    <source>
        <dbReference type="ARBA" id="ARBA00022722"/>
    </source>
</evidence>
<dbReference type="NCBIfam" id="TIGR00358">
    <property type="entry name" value="3_prime_RNase"/>
    <property type="match status" value="1"/>
</dbReference>
<dbReference type="SUPFAM" id="SSF50249">
    <property type="entry name" value="Nucleic acid-binding proteins"/>
    <property type="match status" value="4"/>
</dbReference>
<name>A0AAE4Z7N4_9BACT</name>
<dbReference type="HAMAP" id="MF_01895">
    <property type="entry name" value="RNase_R"/>
    <property type="match status" value="1"/>
</dbReference>
<comment type="function">
    <text evidence="8">3'-5' exoribonuclease that releases 5'-nucleoside monophosphates and is involved in maturation of structured RNAs.</text>
</comment>
<dbReference type="GO" id="GO:0008859">
    <property type="term" value="F:exoribonuclease II activity"/>
    <property type="evidence" value="ECO:0007669"/>
    <property type="project" value="UniProtKB-UniRule"/>
</dbReference>
<dbReference type="NCBIfam" id="TIGR02063">
    <property type="entry name" value="RNase_R"/>
    <property type="match status" value="1"/>
</dbReference>
<dbReference type="CDD" id="cd04471">
    <property type="entry name" value="S1_RNase_R"/>
    <property type="match status" value="1"/>
</dbReference>
<sequence>MTLKKQVLELLREKSDRPLKAKDIAQKLGVSQGDYQSFKKLLREMEESGEIYRARKRRYAVPERINLVVGRLQVTRGGHGFVVPDDGKDDVFIPTTELGGAYEGDRVVTRIERRRPGRNPEGSIVKVLERARSQVVGAYHRSGRAAFLVPSDLTMRRDVVIPQDAESGARDGDMAVARIVDWGSEQQDPVGEIIEVLGRPGEPGVDVLAIVHDHELATEFPPEAVRQAEELARGRPGGEELQQRKDFRDVLTFTIDPADAKDHDDALSIERVSDDRYRVGIHIADVSHYVEERSALDLEALNRGTSVYLVDRVIPMLPEPLSADLCSLRPGEDRLTLSVVLELDGTGEVLSERIHGAVIRSQRALSYEEAQGVIDGDVEADSGLRDALRHLRDLSRQLGRRRKRRGGLDFDLPEARVIMNTAGEPTQIQQLLRLETHRLIEEFMLLANETIARRANRKKLPFLYRVHAAPDPDRMEKLREFLSGFGLKLPKNAHRSSRALQKLLDHVEGSPIESIVSTLVLRSMKQARYSAEREDHFGLGSHAYTHFTSPIRRYPDLVVHRIVRTAFLEGRRVPESTAEHLGSVAQQASTRERQAIDAERDSVELKKLEYMERHLGDEFEGTISGVKPFGLFVLLDDVLAEGLVHVSRLEDDYYHYLEVEHALVGESRGRWLRLGDRIQVRVEGVDREARELDLGPVD</sequence>
<dbReference type="InterPro" id="IPR050180">
    <property type="entry name" value="RNR_Ribonuclease"/>
</dbReference>
<dbReference type="PROSITE" id="PS50126">
    <property type="entry name" value="S1"/>
    <property type="match status" value="1"/>
</dbReference>
<keyword evidence="5 8" id="KW-0378">Hydrolase</keyword>
<protein>
    <recommendedName>
        <fullName evidence="8">Ribonuclease R</fullName>
        <shortName evidence="8">RNase R</shortName>
        <ecNumber evidence="8">3.1.13.1</ecNumber>
    </recommendedName>
</protein>
<keyword evidence="4 8" id="KW-0540">Nuclease</keyword>
<keyword evidence="7 8" id="KW-0694">RNA-binding</keyword>
<evidence type="ECO:0000313" key="10">
    <source>
        <dbReference type="EMBL" id="NIR75294.1"/>
    </source>
</evidence>
<keyword evidence="6 8" id="KW-0269">Exonuclease</keyword>
<accession>A0AAE4Z7N4</accession>
<dbReference type="SMART" id="SM00316">
    <property type="entry name" value="S1"/>
    <property type="match status" value="1"/>
</dbReference>
<dbReference type="InterPro" id="IPR022966">
    <property type="entry name" value="RNase_II/R_CS"/>
</dbReference>
<comment type="similarity">
    <text evidence="8">Belongs to the RNR ribonuclease family. RNase R subfamily.</text>
</comment>
<evidence type="ECO:0000256" key="3">
    <source>
        <dbReference type="ARBA" id="ARBA00022490"/>
    </source>
</evidence>
<evidence type="ECO:0000256" key="5">
    <source>
        <dbReference type="ARBA" id="ARBA00022801"/>
    </source>
</evidence>
<reference evidence="10 11" key="1">
    <citation type="submission" date="2020-01" db="EMBL/GenBank/DDBJ databases">
        <title>Genomes assembled from Gulf of Kutch pelagic sediment metagenomes.</title>
        <authorList>
            <person name="Chandrashekar M."/>
            <person name="Mahajan M.S."/>
            <person name="Dave K.J."/>
            <person name="Vatsa P."/>
            <person name="Nathani N.M."/>
        </authorList>
    </citation>
    <scope>NUCLEOTIDE SEQUENCE [LARGE SCALE GENOMIC DNA]</scope>
    <source>
        <strain evidence="10">KS3-K002</strain>
    </source>
</reference>
<dbReference type="InterPro" id="IPR011129">
    <property type="entry name" value="CSD"/>
</dbReference>
<comment type="caution">
    <text evidence="10">The sequence shown here is derived from an EMBL/GenBank/DDBJ whole genome shotgun (WGS) entry which is preliminary data.</text>
</comment>
<evidence type="ECO:0000256" key="8">
    <source>
        <dbReference type="HAMAP-Rule" id="MF_01895"/>
    </source>
</evidence>
<dbReference type="InterPro" id="IPR011805">
    <property type="entry name" value="RNase_R"/>
</dbReference>
<dbReference type="AlphaFoldDB" id="A0AAE4Z7N4"/>
<proteinExistence type="inferred from homology"/>
<dbReference type="GO" id="GO:0006402">
    <property type="term" value="P:mRNA catabolic process"/>
    <property type="evidence" value="ECO:0007669"/>
    <property type="project" value="TreeGrafter"/>
</dbReference>